<dbReference type="GO" id="GO:0043023">
    <property type="term" value="F:ribosomal large subunit binding"/>
    <property type="evidence" value="ECO:0000318"/>
    <property type="project" value="GO_Central"/>
</dbReference>
<dbReference type="InterPro" id="IPR004394">
    <property type="entry name" value="Iojap/RsfS/C7orf30"/>
</dbReference>
<dbReference type="SUPFAM" id="SSF81301">
    <property type="entry name" value="Nucleotidyltransferase"/>
    <property type="match status" value="1"/>
</dbReference>
<evidence type="ECO:0000313" key="5">
    <source>
        <dbReference type="EnsemblPlants" id="Pp3c8_14070V3.1"/>
    </source>
</evidence>
<evidence type="ECO:0000313" key="6">
    <source>
        <dbReference type="Proteomes" id="UP000006727"/>
    </source>
</evidence>
<dbReference type="HOGENOM" id="CLU_1009699_0_0_1"/>
<comment type="subcellular location">
    <subcellularLocation>
        <location evidence="1">Mitochondrion</location>
    </subcellularLocation>
</comment>
<dbReference type="Gramene" id="Pp3c8_14070V3.2">
    <property type="protein sequence ID" value="Pp3c8_14070V3.2"/>
    <property type="gene ID" value="Pp3c8_14070"/>
</dbReference>
<proteinExistence type="inferred from homology"/>
<dbReference type="Gramene" id="Pp3c8_14070V3.1">
    <property type="protein sequence ID" value="Pp3c8_14070V3.1"/>
    <property type="gene ID" value="Pp3c8_14070"/>
</dbReference>
<evidence type="ECO:0000256" key="3">
    <source>
        <dbReference type="ARBA" id="ARBA00023128"/>
    </source>
</evidence>
<reference evidence="4 6" key="1">
    <citation type="journal article" date="2008" name="Science">
        <title>The Physcomitrella genome reveals evolutionary insights into the conquest of land by plants.</title>
        <authorList>
            <person name="Rensing S."/>
            <person name="Lang D."/>
            <person name="Zimmer A."/>
            <person name="Terry A."/>
            <person name="Salamov A."/>
            <person name="Shapiro H."/>
            <person name="Nishiyama T."/>
            <person name="Perroud P.-F."/>
            <person name="Lindquist E."/>
            <person name="Kamisugi Y."/>
            <person name="Tanahashi T."/>
            <person name="Sakakibara K."/>
            <person name="Fujita T."/>
            <person name="Oishi K."/>
            <person name="Shin-I T."/>
            <person name="Kuroki Y."/>
            <person name="Toyoda A."/>
            <person name="Suzuki Y."/>
            <person name="Hashimoto A."/>
            <person name="Yamaguchi K."/>
            <person name="Sugano A."/>
            <person name="Kohara Y."/>
            <person name="Fujiyama A."/>
            <person name="Anterola A."/>
            <person name="Aoki S."/>
            <person name="Ashton N."/>
            <person name="Barbazuk W.B."/>
            <person name="Barker E."/>
            <person name="Bennetzen J."/>
            <person name="Bezanilla M."/>
            <person name="Blankenship R."/>
            <person name="Cho S.H."/>
            <person name="Dutcher S."/>
            <person name="Estelle M."/>
            <person name="Fawcett J.A."/>
            <person name="Gundlach H."/>
            <person name="Hanada K."/>
            <person name="Heyl A."/>
            <person name="Hicks K.A."/>
            <person name="Hugh J."/>
            <person name="Lohr M."/>
            <person name="Mayer K."/>
            <person name="Melkozernov A."/>
            <person name="Murata T."/>
            <person name="Nelson D."/>
            <person name="Pils B."/>
            <person name="Prigge M."/>
            <person name="Reiss B."/>
            <person name="Renner T."/>
            <person name="Rombauts S."/>
            <person name="Rushton P."/>
            <person name="Sanderfoot A."/>
            <person name="Schween G."/>
            <person name="Shiu S.-H."/>
            <person name="Stueber K."/>
            <person name="Theodoulou F.L."/>
            <person name="Tu H."/>
            <person name="Van de Peer Y."/>
            <person name="Verrier P.J."/>
            <person name="Waters E."/>
            <person name="Wood A."/>
            <person name="Yang L."/>
            <person name="Cove D."/>
            <person name="Cuming A."/>
            <person name="Hasebe M."/>
            <person name="Lucas S."/>
            <person name="Mishler D.B."/>
            <person name="Reski R."/>
            <person name="Grigoriev I."/>
            <person name="Quatrano R.S."/>
            <person name="Boore J.L."/>
        </authorList>
    </citation>
    <scope>NUCLEOTIDE SEQUENCE [LARGE SCALE GENOMIC DNA]</scope>
    <source>
        <strain evidence="5 6">cv. Gransden 2004</strain>
    </source>
</reference>
<dbReference type="FunFam" id="3.30.460.10:FF:000018">
    <property type="entry name" value="Mitochondrial assembly of ribosomal large subunit 1"/>
    <property type="match status" value="1"/>
</dbReference>
<dbReference type="HAMAP" id="MF_01477">
    <property type="entry name" value="Iojap_RsfS"/>
    <property type="match status" value="1"/>
</dbReference>
<dbReference type="InterPro" id="IPR043519">
    <property type="entry name" value="NT_sf"/>
</dbReference>
<dbReference type="RefSeq" id="XP_024382630.1">
    <property type="nucleotide sequence ID" value="XM_024526862.2"/>
</dbReference>
<protein>
    <recommendedName>
        <fullName evidence="7">Ribosomal silencing factor RsfS</fullName>
    </recommendedName>
</protein>
<dbReference type="EnsemblPlants" id="Pp3c8_14070V3.1">
    <property type="protein sequence ID" value="Pp3c8_14070V3.1"/>
    <property type="gene ID" value="Pp3c8_14070"/>
</dbReference>
<evidence type="ECO:0008006" key="7">
    <source>
        <dbReference type="Google" id="ProtNLM"/>
    </source>
</evidence>
<dbReference type="STRING" id="3218.A9T8N1"/>
<dbReference type="GeneID" id="112285766"/>
<dbReference type="GO" id="GO:0005739">
    <property type="term" value="C:mitochondrion"/>
    <property type="evidence" value="ECO:0007669"/>
    <property type="project" value="UniProtKB-SubCell"/>
</dbReference>
<sequence length="276" mass="31122">MLRPGLSRFLPLRRIISSSSHAAAAVPFSSLSNSNFRRSNASSVPHEGHEVREAPLWFFSRSENGSLGFCRAFSVSRMELKEFLVSGTEETIEEAEYIEYVPEADDLSGGETLTSLLEEDVHSDTSDDERFSCEGVDEGILEDAEPKSDPEGRSYLHVLTVEEVKEILDKTRADDVQVIRVRDLCEWADHLVIASGHSGRHLRGIADAICFEVKKRSTNVGDNVYPTVEGRDSEEWMVVDCGSIVVHVFREDVRCEYNLEEMWRKRRPANIKDIGL</sequence>
<dbReference type="GO" id="GO:0090071">
    <property type="term" value="P:negative regulation of ribosome biogenesis"/>
    <property type="evidence" value="ECO:0000318"/>
    <property type="project" value="GO_Central"/>
</dbReference>
<dbReference type="Gene3D" id="3.30.460.10">
    <property type="entry name" value="Beta Polymerase, domain 2"/>
    <property type="match status" value="1"/>
</dbReference>
<dbReference type="Pfam" id="PF02410">
    <property type="entry name" value="RsfS"/>
    <property type="match status" value="1"/>
</dbReference>
<gene>
    <name evidence="5" type="primary">LOC112285766</name>
    <name evidence="4" type="ORF">PHYPA_011513</name>
</gene>
<dbReference type="KEGG" id="ppp:112285766"/>
<dbReference type="Proteomes" id="UP000006727">
    <property type="component" value="Chromosome 8"/>
</dbReference>
<keyword evidence="6" id="KW-1185">Reference proteome</keyword>
<dbReference type="PANTHER" id="PTHR21043:SF0">
    <property type="entry name" value="MITOCHONDRIAL ASSEMBLY OF RIBOSOMAL LARGE SUBUNIT PROTEIN 1"/>
    <property type="match status" value="1"/>
</dbReference>
<accession>A9T8N1</accession>
<dbReference type="OrthoDB" id="21330at2759"/>
<dbReference type="eggNOG" id="KOG3212">
    <property type="taxonomic scope" value="Eukaryota"/>
</dbReference>
<organism evidence="4">
    <name type="scientific">Physcomitrium patens</name>
    <name type="common">Spreading-leaved earth moss</name>
    <name type="synonym">Physcomitrella patens</name>
    <dbReference type="NCBI Taxonomy" id="3218"/>
    <lineage>
        <taxon>Eukaryota</taxon>
        <taxon>Viridiplantae</taxon>
        <taxon>Streptophyta</taxon>
        <taxon>Embryophyta</taxon>
        <taxon>Bryophyta</taxon>
        <taxon>Bryophytina</taxon>
        <taxon>Bryopsida</taxon>
        <taxon>Funariidae</taxon>
        <taxon>Funariales</taxon>
        <taxon>Funariaceae</taxon>
        <taxon>Physcomitrium</taxon>
    </lineage>
</organism>
<name>A9T8N1_PHYPA</name>
<dbReference type="EMBL" id="ABEU02000008">
    <property type="protein sequence ID" value="PNR49617.1"/>
    <property type="molecule type" value="Genomic_DNA"/>
</dbReference>
<dbReference type="PANTHER" id="PTHR21043">
    <property type="entry name" value="IOJAP SUPERFAMILY ORTHOLOG"/>
    <property type="match status" value="1"/>
</dbReference>
<evidence type="ECO:0000256" key="2">
    <source>
        <dbReference type="ARBA" id="ARBA00010574"/>
    </source>
</evidence>
<evidence type="ECO:0000313" key="4">
    <source>
        <dbReference type="EMBL" id="PNR49617.1"/>
    </source>
</evidence>
<dbReference type="NCBIfam" id="TIGR00090">
    <property type="entry name" value="rsfS_iojap_ybeB"/>
    <property type="match status" value="1"/>
</dbReference>
<evidence type="ECO:0000256" key="1">
    <source>
        <dbReference type="ARBA" id="ARBA00004173"/>
    </source>
</evidence>
<keyword evidence="3" id="KW-0496">Mitochondrion</keyword>
<comment type="similarity">
    <text evidence="2">Belongs to the Iojap/RsfS family.</text>
</comment>
<dbReference type="EnsemblPlants" id="Pp3c8_14070V3.2">
    <property type="protein sequence ID" value="Pp3c8_14070V3.2"/>
    <property type="gene ID" value="Pp3c8_14070"/>
</dbReference>
<reference evidence="4 6" key="2">
    <citation type="journal article" date="2018" name="Plant J.">
        <title>The Physcomitrella patens chromosome-scale assembly reveals moss genome structure and evolution.</title>
        <authorList>
            <person name="Lang D."/>
            <person name="Ullrich K.K."/>
            <person name="Murat F."/>
            <person name="Fuchs J."/>
            <person name="Jenkins J."/>
            <person name="Haas F.B."/>
            <person name="Piednoel M."/>
            <person name="Gundlach H."/>
            <person name="Van Bel M."/>
            <person name="Meyberg R."/>
            <person name="Vives C."/>
            <person name="Morata J."/>
            <person name="Symeonidi A."/>
            <person name="Hiss M."/>
            <person name="Muchero W."/>
            <person name="Kamisugi Y."/>
            <person name="Saleh O."/>
            <person name="Blanc G."/>
            <person name="Decker E.L."/>
            <person name="van Gessel N."/>
            <person name="Grimwood J."/>
            <person name="Hayes R.D."/>
            <person name="Graham S.W."/>
            <person name="Gunter L.E."/>
            <person name="McDaniel S.F."/>
            <person name="Hoernstein S.N.W."/>
            <person name="Larsson A."/>
            <person name="Li F.W."/>
            <person name="Perroud P.F."/>
            <person name="Phillips J."/>
            <person name="Ranjan P."/>
            <person name="Rokshar D.S."/>
            <person name="Rothfels C.J."/>
            <person name="Schneider L."/>
            <person name="Shu S."/>
            <person name="Stevenson D.W."/>
            <person name="Thummler F."/>
            <person name="Tillich M."/>
            <person name="Villarreal Aguilar J.C."/>
            <person name="Widiez T."/>
            <person name="Wong G.K."/>
            <person name="Wymore A."/>
            <person name="Zhang Y."/>
            <person name="Zimmer A.D."/>
            <person name="Quatrano R.S."/>
            <person name="Mayer K.F.X."/>
            <person name="Goodstein D."/>
            <person name="Casacuberta J.M."/>
            <person name="Vandepoele K."/>
            <person name="Reski R."/>
            <person name="Cuming A.C."/>
            <person name="Tuskan G.A."/>
            <person name="Maumus F."/>
            <person name="Salse J."/>
            <person name="Schmutz J."/>
            <person name="Rensing S.A."/>
        </authorList>
    </citation>
    <scope>NUCLEOTIDE SEQUENCE [LARGE SCALE GENOMIC DNA]</scope>
    <source>
        <strain evidence="5 6">cv. Gransden 2004</strain>
    </source>
</reference>
<dbReference type="AlphaFoldDB" id="A9T8N1"/>
<dbReference type="PaxDb" id="3218-PP1S184_85V6.1"/>
<reference evidence="5" key="3">
    <citation type="submission" date="2020-12" db="UniProtKB">
        <authorList>
            <consortium name="EnsemblPlants"/>
        </authorList>
    </citation>
    <scope>IDENTIFICATION</scope>
</reference>
<dbReference type="GO" id="GO:0017148">
    <property type="term" value="P:negative regulation of translation"/>
    <property type="evidence" value="ECO:0000318"/>
    <property type="project" value="GO_Central"/>
</dbReference>